<evidence type="ECO:0000256" key="3">
    <source>
        <dbReference type="ARBA" id="ARBA00022691"/>
    </source>
</evidence>
<accession>E7QSS8</accession>
<evidence type="ECO:0000259" key="4">
    <source>
        <dbReference type="Pfam" id="PF01555"/>
    </source>
</evidence>
<dbReference type="EMBL" id="FRAN01000001">
    <property type="protein sequence ID" value="SHK07640.1"/>
    <property type="molecule type" value="Genomic_DNA"/>
</dbReference>
<gene>
    <name evidence="6" type="ORF">SAMN05444342_0492</name>
    <name evidence="5" type="ORF">ZOD2009_09268</name>
</gene>
<reference evidence="6" key="2">
    <citation type="submission" date="2016-11" db="EMBL/GenBank/DDBJ databases">
        <authorList>
            <person name="Jaros S."/>
            <person name="Januszkiewicz K."/>
            <person name="Wedrychowicz H."/>
        </authorList>
    </citation>
    <scope>NUCLEOTIDE SEQUENCE [LARGE SCALE GENOMIC DNA]</scope>
    <source>
        <strain evidence="6">DX253</strain>
    </source>
</reference>
<keyword evidence="2" id="KW-0808">Transferase</keyword>
<sequence>MQTFLRLQYEKPDELPSEFGHDIRTPESFVEEFVTEFSKDGDTVLDPFAGFGTTERSEGVGWGGCGAEAVRSRVGLLKGFAFQLPAHASRG</sequence>
<dbReference type="OrthoDB" id="38200at2157"/>
<dbReference type="SUPFAM" id="SSF53335">
    <property type="entry name" value="S-adenosyl-L-methionine-dependent methyltransferases"/>
    <property type="match status" value="1"/>
</dbReference>
<name>E7QSS8_HALPU</name>
<dbReference type="Pfam" id="PF01555">
    <property type="entry name" value="N6_N4_Mtase"/>
    <property type="match status" value="1"/>
</dbReference>
<dbReference type="STRING" id="797209.GCA_000376445_00447"/>
<keyword evidence="8" id="KW-1185">Reference proteome</keyword>
<dbReference type="EMBL" id="AEMG01000007">
    <property type="protein sequence ID" value="EFW92487.1"/>
    <property type="molecule type" value="Genomic_DNA"/>
</dbReference>
<dbReference type="Proteomes" id="UP000184203">
    <property type="component" value="Unassembled WGS sequence"/>
</dbReference>
<keyword evidence="1 6" id="KW-0489">Methyltransferase</keyword>
<dbReference type="AlphaFoldDB" id="E7QSS8"/>
<reference evidence="8" key="3">
    <citation type="submission" date="2016-11" db="EMBL/GenBank/DDBJ databases">
        <authorList>
            <person name="Varghese N."/>
            <person name="Submissions S."/>
        </authorList>
    </citation>
    <scope>NUCLEOTIDE SEQUENCE [LARGE SCALE GENOMIC DNA]</scope>
    <source>
        <strain evidence="8">DX253</strain>
    </source>
</reference>
<proteinExistence type="predicted"/>
<dbReference type="InterPro" id="IPR002295">
    <property type="entry name" value="N4/N6-MTase_EcoPI_Mod-like"/>
</dbReference>
<dbReference type="PATRIC" id="fig|797209.4.peg.1850"/>
<dbReference type="InterPro" id="IPR029063">
    <property type="entry name" value="SAM-dependent_MTases_sf"/>
</dbReference>
<feature type="domain" description="DNA methylase N-4/N-6" evidence="4">
    <location>
        <begin position="14"/>
        <end position="54"/>
    </location>
</feature>
<evidence type="ECO:0000256" key="2">
    <source>
        <dbReference type="ARBA" id="ARBA00022679"/>
    </source>
</evidence>
<keyword evidence="3" id="KW-0949">S-adenosyl-L-methionine</keyword>
<organism evidence="5 7">
    <name type="scientific">Haladaptatus paucihalophilus DX253</name>
    <dbReference type="NCBI Taxonomy" id="797209"/>
    <lineage>
        <taxon>Archaea</taxon>
        <taxon>Methanobacteriati</taxon>
        <taxon>Methanobacteriota</taxon>
        <taxon>Stenosarchaea group</taxon>
        <taxon>Halobacteria</taxon>
        <taxon>Halobacteriales</taxon>
        <taxon>Haladaptataceae</taxon>
        <taxon>Haladaptatus</taxon>
    </lineage>
</organism>
<dbReference type="GO" id="GO:0032259">
    <property type="term" value="P:methylation"/>
    <property type="evidence" value="ECO:0007669"/>
    <property type="project" value="UniProtKB-KW"/>
</dbReference>
<evidence type="ECO:0000313" key="7">
    <source>
        <dbReference type="Proteomes" id="UP000003751"/>
    </source>
</evidence>
<dbReference type="Gene3D" id="3.40.50.150">
    <property type="entry name" value="Vaccinia Virus protein VP39"/>
    <property type="match status" value="1"/>
</dbReference>
<dbReference type="GO" id="GO:0003677">
    <property type="term" value="F:DNA binding"/>
    <property type="evidence" value="ECO:0007669"/>
    <property type="project" value="InterPro"/>
</dbReference>
<dbReference type="GO" id="GO:0008170">
    <property type="term" value="F:N-methyltransferase activity"/>
    <property type="evidence" value="ECO:0007669"/>
    <property type="project" value="InterPro"/>
</dbReference>
<dbReference type="Proteomes" id="UP000003751">
    <property type="component" value="Unassembled WGS sequence"/>
</dbReference>
<reference evidence="5 7" key="1">
    <citation type="journal article" date="2014" name="ISME J.">
        <title>Trehalose/2-sulfotrehalose biosynthesis and glycine-betaine uptake are widely spread mechanisms for osmoadaptation in the Halobacteriales.</title>
        <authorList>
            <person name="Youssef N.H."/>
            <person name="Savage-Ashlock K.N."/>
            <person name="McCully A.L."/>
            <person name="Luedtke B."/>
            <person name="Shaw E.I."/>
            <person name="Hoff W.D."/>
            <person name="Elshahed M.S."/>
        </authorList>
    </citation>
    <scope>NUCLEOTIDE SEQUENCE [LARGE SCALE GENOMIC DNA]</scope>
    <source>
        <strain evidence="5 7">DX253</strain>
    </source>
</reference>
<evidence type="ECO:0000313" key="6">
    <source>
        <dbReference type="EMBL" id="SHK07640.1"/>
    </source>
</evidence>
<dbReference type="PRINTS" id="PR00506">
    <property type="entry name" value="D21N6MTFRASE"/>
</dbReference>
<protein>
    <submittedName>
        <fullName evidence="6">DNA methylase</fullName>
    </submittedName>
</protein>
<evidence type="ECO:0000313" key="8">
    <source>
        <dbReference type="Proteomes" id="UP000184203"/>
    </source>
</evidence>
<dbReference type="InterPro" id="IPR002941">
    <property type="entry name" value="DNA_methylase_N4/N6"/>
</dbReference>
<dbReference type="RefSeq" id="WP_007979092.1">
    <property type="nucleotide sequence ID" value="NZ_AEMG01000007.1"/>
</dbReference>
<evidence type="ECO:0000256" key="1">
    <source>
        <dbReference type="ARBA" id="ARBA00022603"/>
    </source>
</evidence>
<evidence type="ECO:0000313" key="5">
    <source>
        <dbReference type="EMBL" id="EFW92487.1"/>
    </source>
</evidence>